<sequence length="394" mass="45864">MEHNVGRRLKEYTATAINTEGENYKKIIANESSVKEEQAAFEEQLNELFSFLENYRESDIFAQEGKHQLKSLNFFSGLKKAPQESLIEFVTKYKGMMIRSEKELDVVWGNKWNIEHALRYFFGHNNCFVMEFTNEQKENVLSEEFTKDKWILNGLELEESTVNLTEDAALVNIKAIKLDDNMQLQTKKSVYIKKGVYSLHFFIRGQTQRPDGSRYGEISVKIGNIFEKKYCCDGAWINIQEFINIEKDEGDYDFVFSGIHSLDIDFICLYPVVSYPSMSILIGNGGLLGRNSMFFGPGTQDVLLDGQGNITEYFEPPYRGTYQKYKFWYPCTDDTEEEAKEERKKNKLKFDDRRWGYWSDEMRWLDVAYINILLDALIPVGVKIFGIIMSKRGS</sequence>
<dbReference type="RefSeq" id="WP_255805679.1">
    <property type="nucleotide sequence ID" value="NZ_CP038802.1"/>
</dbReference>
<keyword evidence="2" id="KW-1185">Reference proteome</keyword>
<name>A0ABY5HQB3_9SPIR</name>
<accession>A0ABY5HQB3</accession>
<organism evidence="1 2">
    <name type="scientific">Treponema putidum</name>
    <dbReference type="NCBI Taxonomy" id="221027"/>
    <lineage>
        <taxon>Bacteria</taxon>
        <taxon>Pseudomonadati</taxon>
        <taxon>Spirochaetota</taxon>
        <taxon>Spirochaetia</taxon>
        <taxon>Spirochaetales</taxon>
        <taxon>Treponemataceae</taxon>
        <taxon>Treponema</taxon>
    </lineage>
</organism>
<evidence type="ECO:0000313" key="2">
    <source>
        <dbReference type="Proteomes" id="UP001059401"/>
    </source>
</evidence>
<dbReference type="EMBL" id="CP038802">
    <property type="protein sequence ID" value="UTY27654.1"/>
    <property type="molecule type" value="Genomic_DNA"/>
</dbReference>
<dbReference type="Proteomes" id="UP001059401">
    <property type="component" value="Chromosome"/>
</dbReference>
<proteinExistence type="predicted"/>
<protein>
    <submittedName>
        <fullName evidence="1">Uncharacterized protein</fullName>
    </submittedName>
</protein>
<reference evidence="1" key="1">
    <citation type="submission" date="2019-04" db="EMBL/GenBank/DDBJ databases">
        <title>Whole genome sequencing of oral phylogroup 2 treponemes.</title>
        <authorList>
            <person name="Chan Y."/>
            <person name="Zeng H.H."/>
            <person name="Yu X.L."/>
            <person name="Leung W.K."/>
            <person name="Watt R.M."/>
        </authorList>
    </citation>
    <scope>NUCLEOTIDE SEQUENCE</scope>
    <source>
        <strain evidence="1">OMZ 847</strain>
    </source>
</reference>
<evidence type="ECO:0000313" key="1">
    <source>
        <dbReference type="EMBL" id="UTY27654.1"/>
    </source>
</evidence>
<gene>
    <name evidence="1" type="ORF">E4N76_00625</name>
</gene>